<evidence type="ECO:0000313" key="5">
    <source>
        <dbReference type="Proteomes" id="UP000009096"/>
    </source>
</evidence>
<dbReference type="PROSITE" id="PS50088">
    <property type="entry name" value="ANK_REPEAT"/>
    <property type="match status" value="2"/>
</dbReference>
<evidence type="ECO:0000313" key="4">
    <source>
        <dbReference type="EMBL" id="EWG55415.1"/>
    </source>
</evidence>
<dbReference type="Pfam" id="PF12796">
    <property type="entry name" value="Ank_2"/>
    <property type="match status" value="1"/>
</dbReference>
<dbReference type="EMBL" id="CM000585">
    <property type="protein sequence ID" value="EWG55415.1"/>
    <property type="molecule type" value="Genomic_DNA"/>
</dbReference>
<accession>W7N5S3</accession>
<dbReference type="PANTHER" id="PTHR24178">
    <property type="entry name" value="MOLTING PROTEIN MLT-4"/>
    <property type="match status" value="1"/>
</dbReference>
<feature type="repeat" description="ANK" evidence="3">
    <location>
        <begin position="181"/>
        <end position="214"/>
    </location>
</feature>
<keyword evidence="5" id="KW-1185">Reference proteome</keyword>
<dbReference type="VEuPathDB" id="FungiDB:FVEG_17517"/>
<evidence type="ECO:0000256" key="1">
    <source>
        <dbReference type="ARBA" id="ARBA00022737"/>
    </source>
</evidence>
<evidence type="ECO:0000256" key="3">
    <source>
        <dbReference type="PROSITE-ProRule" id="PRU00023"/>
    </source>
</evidence>
<dbReference type="SUPFAM" id="SSF48403">
    <property type="entry name" value="Ankyrin repeat"/>
    <property type="match status" value="1"/>
</dbReference>
<dbReference type="OrthoDB" id="823504at2759"/>
<sequence>MVEDKEFTARSDVTIISTASRCANVEALAVLLECVSKVGDVADAVSYRDSWGSMPLHWACQVSMGEDPREVAAEVMENRVQRIITVLGILLDCSPKTINTQDQYGNAPLHYAAKHYSNRGQDDTAVFQYLCEKGADSGILNQSGETALHSLCSCDGGLPLDTAAIETLLDHVAKVTDTDHDGNTPQHLAVTNFENLDAIAFLLDHDADICAKNLKGDIPLHEAANGLFWPSIFKEKYKNMGDILRRLQGDGGSLMDELNAEGKSPRQIQNERRMEFTEKINDIENGRRRWGL</sequence>
<feature type="repeat" description="ANK" evidence="3">
    <location>
        <begin position="104"/>
        <end position="142"/>
    </location>
</feature>
<keyword evidence="2 3" id="KW-0040">ANK repeat</keyword>
<gene>
    <name evidence="4" type="ORF">FVEG_17517</name>
</gene>
<dbReference type="AlphaFoldDB" id="W7N5S3"/>
<dbReference type="Proteomes" id="UP000009096">
    <property type="component" value="Chromosome 8"/>
</dbReference>
<proteinExistence type="predicted"/>
<dbReference type="Gene3D" id="1.25.40.20">
    <property type="entry name" value="Ankyrin repeat-containing domain"/>
    <property type="match status" value="1"/>
</dbReference>
<dbReference type="GeneID" id="30074393"/>
<keyword evidence="1" id="KW-0677">Repeat</keyword>
<reference evidence="4 5" key="1">
    <citation type="journal article" date="2010" name="Nature">
        <title>Comparative genomics reveals mobile pathogenicity chromosomes in Fusarium.</title>
        <authorList>
            <person name="Ma L.J."/>
            <person name="van der Does H.C."/>
            <person name="Borkovich K.A."/>
            <person name="Coleman J.J."/>
            <person name="Daboussi M.J."/>
            <person name="Di Pietro A."/>
            <person name="Dufresne M."/>
            <person name="Freitag M."/>
            <person name="Grabherr M."/>
            <person name="Henrissat B."/>
            <person name="Houterman P.M."/>
            <person name="Kang S."/>
            <person name="Shim W.B."/>
            <person name="Woloshuk C."/>
            <person name="Xie X."/>
            <person name="Xu J.R."/>
            <person name="Antoniw J."/>
            <person name="Baker S.E."/>
            <person name="Bluhm B.H."/>
            <person name="Breakspear A."/>
            <person name="Brown D.W."/>
            <person name="Butchko R.A."/>
            <person name="Chapman S."/>
            <person name="Coulson R."/>
            <person name="Coutinho P.M."/>
            <person name="Danchin E.G."/>
            <person name="Diener A."/>
            <person name="Gale L.R."/>
            <person name="Gardiner D.M."/>
            <person name="Goff S."/>
            <person name="Hammond-Kosack K.E."/>
            <person name="Hilburn K."/>
            <person name="Hua-Van A."/>
            <person name="Jonkers W."/>
            <person name="Kazan K."/>
            <person name="Kodira C.D."/>
            <person name="Koehrsen M."/>
            <person name="Kumar L."/>
            <person name="Lee Y.H."/>
            <person name="Li L."/>
            <person name="Manners J.M."/>
            <person name="Miranda-Saavedra D."/>
            <person name="Mukherjee M."/>
            <person name="Park G."/>
            <person name="Park J."/>
            <person name="Park S.Y."/>
            <person name="Proctor R.H."/>
            <person name="Regev A."/>
            <person name="Ruiz-Roldan M.C."/>
            <person name="Sain D."/>
            <person name="Sakthikumar S."/>
            <person name="Sykes S."/>
            <person name="Schwartz D.C."/>
            <person name="Turgeon B.G."/>
            <person name="Wapinski I."/>
            <person name="Yoder O."/>
            <person name="Young S."/>
            <person name="Zeng Q."/>
            <person name="Zhou S."/>
            <person name="Galagan J."/>
            <person name="Cuomo C.A."/>
            <person name="Kistler H.C."/>
            <person name="Rep M."/>
        </authorList>
    </citation>
    <scope>NUCLEOTIDE SEQUENCE [LARGE SCALE GENOMIC DNA]</scope>
    <source>
        <strain evidence="5">M3125 / FGSC 7600</strain>
    </source>
</reference>
<dbReference type="RefSeq" id="XP_018761606.1">
    <property type="nucleotide sequence ID" value="XM_018906764.1"/>
</dbReference>
<evidence type="ECO:0000256" key="2">
    <source>
        <dbReference type="ARBA" id="ARBA00023043"/>
    </source>
</evidence>
<organism evidence="4 5">
    <name type="scientific">Gibberella moniliformis (strain M3125 / FGSC 7600)</name>
    <name type="common">Maize ear and stalk rot fungus</name>
    <name type="synonym">Fusarium verticillioides</name>
    <dbReference type="NCBI Taxonomy" id="334819"/>
    <lineage>
        <taxon>Eukaryota</taxon>
        <taxon>Fungi</taxon>
        <taxon>Dikarya</taxon>
        <taxon>Ascomycota</taxon>
        <taxon>Pezizomycotina</taxon>
        <taxon>Sordariomycetes</taxon>
        <taxon>Hypocreomycetidae</taxon>
        <taxon>Hypocreales</taxon>
        <taxon>Nectriaceae</taxon>
        <taxon>Fusarium</taxon>
        <taxon>Fusarium fujikuroi species complex</taxon>
    </lineage>
</organism>
<dbReference type="InterPro" id="IPR036770">
    <property type="entry name" value="Ankyrin_rpt-contain_sf"/>
</dbReference>
<dbReference type="KEGG" id="fvr:FVEG_17517"/>
<dbReference type="InterPro" id="IPR002110">
    <property type="entry name" value="Ankyrin_rpt"/>
</dbReference>
<protein>
    <submittedName>
        <fullName evidence="4">Uncharacterized protein</fullName>
    </submittedName>
</protein>
<name>W7N5S3_GIBM7</name>
<dbReference type="SMART" id="SM00248">
    <property type="entry name" value="ANK"/>
    <property type="match status" value="3"/>
</dbReference>
<dbReference type="EMBL" id="DS022264">
    <property type="protein sequence ID" value="EWG55415.1"/>
    <property type="molecule type" value="Genomic_DNA"/>
</dbReference>